<dbReference type="Pfam" id="PF00849">
    <property type="entry name" value="PseudoU_synth_2"/>
    <property type="match status" value="1"/>
</dbReference>
<dbReference type="InterPro" id="IPR006225">
    <property type="entry name" value="PsdUridine_synth_RluC/D"/>
</dbReference>
<dbReference type="PROSITE" id="PS50889">
    <property type="entry name" value="S4"/>
    <property type="match status" value="1"/>
</dbReference>
<dbReference type="CDD" id="cd00165">
    <property type="entry name" value="S4"/>
    <property type="match status" value="1"/>
</dbReference>
<dbReference type="Gene3D" id="3.30.2350.10">
    <property type="entry name" value="Pseudouridine synthase"/>
    <property type="match status" value="1"/>
</dbReference>
<keyword evidence="4" id="KW-0456">Lyase</keyword>
<sequence>MTLETALHEFTVVVDESRLDQFLAGQDTGLTRSQLQKLIVDERVLVNGRLAKPSGKVRAGDLVSLSVPPPRPSGLVAQDIPVTVVYQDAELVVIDKPAGLAVHPGPGHPDMTLVNALLAMCPDIQGIGGEIRPGIIHRLDKDTSGLMMVAKTHQAHNHLSAQIKAREVTKGYLALVEGTPTSLKGKVDAPIARHPRRRTRMAVVVGGKEARTGYLVREQFQAHSLLELSLETGRTHQIRVHMAHIGHPLVGDTTYGHTSAMVDRHFLHAFHLGFNHPVSGEPLEFKTDLPPDLAPAVDALRAG</sequence>
<dbReference type="GO" id="GO:0000455">
    <property type="term" value="P:enzyme-directed rRNA pseudouridine synthesis"/>
    <property type="evidence" value="ECO:0007669"/>
    <property type="project" value="TreeGrafter"/>
</dbReference>
<dbReference type="InterPro" id="IPR036986">
    <property type="entry name" value="S4_RNA-bd_sf"/>
</dbReference>
<evidence type="ECO:0000256" key="2">
    <source>
        <dbReference type="ARBA" id="ARBA00023235"/>
    </source>
</evidence>
<accession>A0A161JVR3</accession>
<dbReference type="SUPFAM" id="SSF55174">
    <property type="entry name" value="Alpha-L RNA-binding motif"/>
    <property type="match status" value="1"/>
</dbReference>
<dbReference type="CDD" id="cd02869">
    <property type="entry name" value="PseudoU_synth_RluA_like"/>
    <property type="match status" value="1"/>
</dbReference>
<dbReference type="PANTHER" id="PTHR21600:SF44">
    <property type="entry name" value="RIBOSOMAL LARGE SUBUNIT PSEUDOURIDINE SYNTHASE D"/>
    <property type="match status" value="1"/>
</dbReference>
<dbReference type="EC" id="4.2.1.70" evidence="4"/>
<dbReference type="InterPro" id="IPR006145">
    <property type="entry name" value="PsdUridine_synth_RsuA/RluA"/>
</dbReference>
<dbReference type="InterPro" id="IPR050188">
    <property type="entry name" value="RluA_PseudoU_synthase"/>
</dbReference>
<feature type="domain" description="RNA-binding S4" evidence="3">
    <location>
        <begin position="17"/>
        <end position="81"/>
    </location>
</feature>
<dbReference type="PANTHER" id="PTHR21600">
    <property type="entry name" value="MITOCHONDRIAL RNA PSEUDOURIDINE SYNTHASE"/>
    <property type="match status" value="1"/>
</dbReference>
<dbReference type="InterPro" id="IPR002942">
    <property type="entry name" value="S4_RNA-bd"/>
</dbReference>
<dbReference type="SMART" id="SM00363">
    <property type="entry name" value="S4"/>
    <property type="match status" value="1"/>
</dbReference>
<organism evidence="4">
    <name type="scientific">hydrothermal vent metagenome</name>
    <dbReference type="NCBI Taxonomy" id="652676"/>
    <lineage>
        <taxon>unclassified sequences</taxon>
        <taxon>metagenomes</taxon>
        <taxon>ecological metagenomes</taxon>
    </lineage>
</organism>
<name>A0A161JVR3_9ZZZZ</name>
<dbReference type="InterPro" id="IPR006224">
    <property type="entry name" value="PsdUridine_synth_RluA-like_CS"/>
</dbReference>
<comment type="similarity">
    <text evidence="1">Belongs to the pseudouridine synthase RluA family.</text>
</comment>
<dbReference type="AlphaFoldDB" id="A0A161JVR3"/>
<dbReference type="EMBL" id="FAXA01000476">
    <property type="protein sequence ID" value="CUV03783.1"/>
    <property type="molecule type" value="Genomic_DNA"/>
</dbReference>
<dbReference type="Gene3D" id="3.10.290.10">
    <property type="entry name" value="RNA-binding S4 domain"/>
    <property type="match status" value="1"/>
</dbReference>
<gene>
    <name evidence="4" type="ORF">MGWOODY_Clf149</name>
</gene>
<dbReference type="GO" id="GO:0003723">
    <property type="term" value="F:RNA binding"/>
    <property type="evidence" value="ECO:0007669"/>
    <property type="project" value="InterPro"/>
</dbReference>
<dbReference type="Pfam" id="PF01479">
    <property type="entry name" value="S4"/>
    <property type="match status" value="1"/>
</dbReference>
<dbReference type="GO" id="GO:0009982">
    <property type="term" value="F:pseudouridine synthase activity"/>
    <property type="evidence" value="ECO:0007669"/>
    <property type="project" value="InterPro"/>
</dbReference>
<proteinExistence type="inferred from homology"/>
<evidence type="ECO:0000256" key="1">
    <source>
        <dbReference type="ARBA" id="ARBA00010876"/>
    </source>
</evidence>
<evidence type="ECO:0000313" key="4">
    <source>
        <dbReference type="EMBL" id="CUV03783.1"/>
    </source>
</evidence>
<reference evidence="4" key="1">
    <citation type="submission" date="2015-10" db="EMBL/GenBank/DDBJ databases">
        <authorList>
            <person name="Gilbert D.G."/>
        </authorList>
    </citation>
    <scope>NUCLEOTIDE SEQUENCE</scope>
</reference>
<protein>
    <submittedName>
        <fullName evidence="4">Ribosomal large subunit pseudouridine synthase D</fullName>
        <ecNumber evidence="4">4.2.1.70</ecNumber>
    </submittedName>
</protein>
<evidence type="ECO:0000259" key="3">
    <source>
        <dbReference type="SMART" id="SM00363"/>
    </source>
</evidence>
<dbReference type="NCBIfam" id="TIGR00005">
    <property type="entry name" value="rluA_subfam"/>
    <property type="match status" value="1"/>
</dbReference>
<dbReference type="GO" id="GO:0004730">
    <property type="term" value="F:pseudouridylate synthase activity"/>
    <property type="evidence" value="ECO:0007669"/>
    <property type="project" value="UniProtKB-EC"/>
</dbReference>
<dbReference type="InterPro" id="IPR020103">
    <property type="entry name" value="PsdUridine_synth_cat_dom_sf"/>
</dbReference>
<dbReference type="SUPFAM" id="SSF55120">
    <property type="entry name" value="Pseudouridine synthase"/>
    <property type="match status" value="1"/>
</dbReference>
<keyword evidence="2" id="KW-0413">Isomerase</keyword>
<dbReference type="PROSITE" id="PS01129">
    <property type="entry name" value="PSI_RLU"/>
    <property type="match status" value="1"/>
</dbReference>